<dbReference type="Proteomes" id="UP000034112">
    <property type="component" value="Unassembled WGS sequence"/>
</dbReference>
<evidence type="ECO:0000256" key="1">
    <source>
        <dbReference type="ARBA" id="ARBA00005863"/>
    </source>
</evidence>
<feature type="domain" description="Serine hydrolase" evidence="3">
    <location>
        <begin position="16"/>
        <end position="249"/>
    </location>
</feature>
<dbReference type="AlphaFoldDB" id="A0A0F9WXD6"/>
<evidence type="ECO:0000259" key="3">
    <source>
        <dbReference type="Pfam" id="PF03959"/>
    </source>
</evidence>
<dbReference type="SUPFAM" id="SSF53474">
    <property type="entry name" value="alpha/beta-Hydrolases"/>
    <property type="match status" value="1"/>
</dbReference>
<dbReference type="Pfam" id="PF03959">
    <property type="entry name" value="FSH1"/>
    <property type="match status" value="1"/>
</dbReference>
<dbReference type="GO" id="GO:0016787">
    <property type="term" value="F:hydrolase activity"/>
    <property type="evidence" value="ECO:0007669"/>
    <property type="project" value="UniProtKB-KW"/>
</dbReference>
<evidence type="ECO:0000313" key="4">
    <source>
        <dbReference type="EMBL" id="KKO97820.1"/>
    </source>
</evidence>
<dbReference type="OMA" id="TEWGPFR"/>
<comment type="caution">
    <text evidence="4">The sequence shown here is derived from an EMBL/GenBank/DDBJ whole genome shotgun (WGS) entry which is preliminary data.</text>
</comment>
<gene>
    <name evidence="4" type="ORF">THAR02_10074</name>
</gene>
<dbReference type="OrthoDB" id="2094269at2759"/>
<dbReference type="GO" id="GO:0005737">
    <property type="term" value="C:cytoplasm"/>
    <property type="evidence" value="ECO:0007669"/>
    <property type="project" value="TreeGrafter"/>
</dbReference>
<keyword evidence="2" id="KW-0378">Hydrolase</keyword>
<proteinExistence type="inferred from homology"/>
<comment type="similarity">
    <text evidence="1">Belongs to the LovG family.</text>
</comment>
<dbReference type="GO" id="GO:0044550">
    <property type="term" value="P:secondary metabolite biosynthetic process"/>
    <property type="evidence" value="ECO:0007669"/>
    <property type="project" value="TreeGrafter"/>
</dbReference>
<name>A0A0F9WXD6_TRIHA</name>
<dbReference type="Gene3D" id="3.40.50.1820">
    <property type="entry name" value="alpha/beta hydrolase"/>
    <property type="match status" value="1"/>
</dbReference>
<dbReference type="InterPro" id="IPR050593">
    <property type="entry name" value="LovG"/>
</dbReference>
<reference evidence="5" key="1">
    <citation type="journal article" date="2015" name="Genome Announc.">
        <title>Draft whole-genome sequence of the biocontrol agent Trichoderma harzianum T6776.</title>
        <authorList>
            <person name="Baroncelli R."/>
            <person name="Piaggeschi G."/>
            <person name="Fiorini L."/>
            <person name="Bertolini E."/>
            <person name="Zapparata A."/>
            <person name="Pe M.E."/>
            <person name="Sarrocco S."/>
            <person name="Vannacci G."/>
        </authorList>
    </citation>
    <scope>NUCLEOTIDE SEQUENCE [LARGE SCALE GENOMIC DNA]</scope>
    <source>
        <strain evidence="5">T6776</strain>
    </source>
</reference>
<protein>
    <submittedName>
        <fullName evidence="4">Citrinin biosynthesis oxydoreductase CtnB</fullName>
    </submittedName>
</protein>
<accession>A0A0F9WXD6</accession>
<dbReference type="PANTHER" id="PTHR48070:SF3">
    <property type="entry name" value="ESTERASE DBAE-RELATED"/>
    <property type="match status" value="1"/>
</dbReference>
<dbReference type="EMBL" id="JOKZ01000499">
    <property type="protein sequence ID" value="KKO97820.1"/>
    <property type="molecule type" value="Genomic_DNA"/>
</dbReference>
<dbReference type="InterPro" id="IPR005645">
    <property type="entry name" value="FSH-like_dom"/>
</dbReference>
<dbReference type="InterPro" id="IPR029058">
    <property type="entry name" value="AB_hydrolase_fold"/>
</dbReference>
<evidence type="ECO:0000313" key="5">
    <source>
        <dbReference type="Proteomes" id="UP000034112"/>
    </source>
</evidence>
<evidence type="ECO:0000256" key="2">
    <source>
        <dbReference type="ARBA" id="ARBA00022801"/>
    </source>
</evidence>
<dbReference type="PANTHER" id="PTHR48070">
    <property type="entry name" value="ESTERASE OVCA2"/>
    <property type="match status" value="1"/>
</dbReference>
<sequence length="267" mass="30014">MTYYQHDYGDLTLHLPRILCLHGGGTNARIFHAQCRSIRAALQNDFRLVFAEAAFSSSTGPDVLSVYKDWGPFKRWLRWLPDQPNPGPDEIINQLDQSLQDAMVMDDMRGATGEWVGLLGFSQGAKVSASLLYRQQMQEEMHGRGNASTNFKFGVLLAGSAPLVCLDPDRQPDAYLPEASQITDPKGPKRPTLRNSGRMLRIPTLHVHGTNDPGLDLHRQLFEDFCAPDSRRLVVWDGDHRLPIKKNDVGRVVHEIQELAKSTMEDN</sequence>
<dbReference type="GO" id="GO:0005634">
    <property type="term" value="C:nucleus"/>
    <property type="evidence" value="ECO:0007669"/>
    <property type="project" value="TreeGrafter"/>
</dbReference>
<organism evidence="4 5">
    <name type="scientific">Trichoderma harzianum</name>
    <name type="common">Hypocrea lixii</name>
    <dbReference type="NCBI Taxonomy" id="5544"/>
    <lineage>
        <taxon>Eukaryota</taxon>
        <taxon>Fungi</taxon>
        <taxon>Dikarya</taxon>
        <taxon>Ascomycota</taxon>
        <taxon>Pezizomycotina</taxon>
        <taxon>Sordariomycetes</taxon>
        <taxon>Hypocreomycetidae</taxon>
        <taxon>Hypocreales</taxon>
        <taxon>Hypocreaceae</taxon>
        <taxon>Trichoderma</taxon>
    </lineage>
</organism>